<feature type="transmembrane region" description="Helical" evidence="1">
    <location>
        <begin position="509"/>
        <end position="529"/>
    </location>
</feature>
<evidence type="ECO:0000313" key="2">
    <source>
        <dbReference type="EMBL" id="TDU81733.1"/>
    </source>
</evidence>
<protein>
    <submittedName>
        <fullName evidence="2">RsiW-degrading membrane proteinase PrsW (M82 family)</fullName>
    </submittedName>
</protein>
<dbReference type="RefSeq" id="WP_208300267.1">
    <property type="nucleotide sequence ID" value="NZ_SOCA01000001.1"/>
</dbReference>
<keyword evidence="1" id="KW-0812">Transmembrane</keyword>
<organism evidence="2 3">
    <name type="scientific">Prosthecobacter fusiformis</name>
    <dbReference type="NCBI Taxonomy" id="48464"/>
    <lineage>
        <taxon>Bacteria</taxon>
        <taxon>Pseudomonadati</taxon>
        <taxon>Verrucomicrobiota</taxon>
        <taxon>Verrucomicrobiia</taxon>
        <taxon>Verrucomicrobiales</taxon>
        <taxon>Verrucomicrobiaceae</taxon>
        <taxon>Prosthecobacter</taxon>
    </lineage>
</organism>
<dbReference type="Pfam" id="PF13367">
    <property type="entry name" value="PrsW-protease"/>
    <property type="match status" value="1"/>
</dbReference>
<dbReference type="InterPro" id="IPR026898">
    <property type="entry name" value="PrsW"/>
</dbReference>
<feature type="transmembrane region" description="Helical" evidence="1">
    <location>
        <begin position="356"/>
        <end position="373"/>
    </location>
</feature>
<dbReference type="AlphaFoldDB" id="A0A4V3FIA6"/>
<dbReference type="Proteomes" id="UP000295662">
    <property type="component" value="Unassembled WGS sequence"/>
</dbReference>
<keyword evidence="1" id="KW-1133">Transmembrane helix</keyword>
<feature type="transmembrane region" description="Helical" evidence="1">
    <location>
        <begin position="285"/>
        <end position="306"/>
    </location>
</feature>
<keyword evidence="1" id="KW-0472">Membrane</keyword>
<keyword evidence="3" id="KW-1185">Reference proteome</keyword>
<sequence length="534" mass="60085">MIHGWRSQIHYWSRNSGFLKRLALAIATAGFLLSLLIIVLTPDASQFTSTDPLEQKLRTEWQVLNRADKPTPHELVRWLHHATDNIHHLCSVLGIKTTTWDDYKTDGRLAGHEVRPLLEKHSADPAVVLLWENYIQASLNRDVETSRWLSEQAALPAPLITAPLIESFQLAELSPSRSLAALMREATLFPSPLVREAALHTALVQKDLPAMRLIADQPDWWSTMPAQLRRAAASELGDFRLQLQSMLAYRFILEAPGGTLAVALLAAAIWYVILVLHGLRGTWRWVFPLLPLLAGIFSVWPVFFISSWQEFTLGMKEDGPFPQDLWYQIGGVGMREELCKLLFASLFMPWLLIKRPAGGALMIGAFVGLGFALEENIGYYLRGDDGVPLTRFFTANFFHAALTGISTHAFYQLWRSRFGTADRFIITFLGVVVAHGAYNFGYSDRFADTNAYLSIIILAFVAWHFLDLVDQECPPGRQWLSPAAVFLVGTASLMAVIFLSIAIRTPDRHILVLAATQCISMFPIAFIYWRRLSP</sequence>
<name>A0A4V3FIA6_9BACT</name>
<feature type="transmembrane region" description="Helical" evidence="1">
    <location>
        <begin position="481"/>
        <end position="503"/>
    </location>
</feature>
<reference evidence="2 3" key="1">
    <citation type="submission" date="2019-03" db="EMBL/GenBank/DDBJ databases">
        <title>Genomic Encyclopedia of Archaeal and Bacterial Type Strains, Phase II (KMG-II): from individual species to whole genera.</title>
        <authorList>
            <person name="Goeker M."/>
        </authorList>
    </citation>
    <scope>NUCLEOTIDE SEQUENCE [LARGE SCALE GENOMIC DNA]</scope>
    <source>
        <strain evidence="2 3">ATCC 25309</strain>
    </source>
</reference>
<comment type="caution">
    <text evidence="2">The sequence shown here is derived from an EMBL/GenBank/DDBJ whole genome shotgun (WGS) entry which is preliminary data.</text>
</comment>
<evidence type="ECO:0000256" key="1">
    <source>
        <dbReference type="SAM" id="Phobius"/>
    </source>
</evidence>
<feature type="transmembrane region" description="Helical" evidence="1">
    <location>
        <begin position="251"/>
        <end position="273"/>
    </location>
</feature>
<feature type="transmembrane region" description="Helical" evidence="1">
    <location>
        <begin position="452"/>
        <end position="469"/>
    </location>
</feature>
<dbReference type="PANTHER" id="PTHR36844:SF1">
    <property type="entry name" value="PROTEASE PRSW"/>
    <property type="match status" value="1"/>
</dbReference>
<evidence type="ECO:0000313" key="3">
    <source>
        <dbReference type="Proteomes" id="UP000295662"/>
    </source>
</evidence>
<feature type="transmembrane region" description="Helical" evidence="1">
    <location>
        <begin position="22"/>
        <end position="40"/>
    </location>
</feature>
<dbReference type="GO" id="GO:0008233">
    <property type="term" value="F:peptidase activity"/>
    <property type="evidence" value="ECO:0007669"/>
    <property type="project" value="InterPro"/>
</dbReference>
<dbReference type="PANTHER" id="PTHR36844">
    <property type="entry name" value="PROTEASE PRSW"/>
    <property type="match status" value="1"/>
</dbReference>
<feature type="transmembrane region" description="Helical" evidence="1">
    <location>
        <begin position="393"/>
        <end position="411"/>
    </location>
</feature>
<feature type="transmembrane region" description="Helical" evidence="1">
    <location>
        <begin position="423"/>
        <end position="440"/>
    </location>
</feature>
<gene>
    <name evidence="2" type="ORF">EI77_01043</name>
</gene>
<accession>A0A4V3FIA6</accession>
<dbReference type="EMBL" id="SOCA01000001">
    <property type="protein sequence ID" value="TDU81733.1"/>
    <property type="molecule type" value="Genomic_DNA"/>
</dbReference>
<proteinExistence type="predicted"/>